<proteinExistence type="predicted"/>
<evidence type="ECO:0000256" key="1">
    <source>
        <dbReference type="SAM" id="MobiDB-lite"/>
    </source>
</evidence>
<accession>A0AAP0HBS5</accession>
<comment type="caution">
    <text evidence="2">The sequence shown here is derived from an EMBL/GenBank/DDBJ whole genome shotgun (WGS) entry which is preliminary data.</text>
</comment>
<evidence type="ECO:0000313" key="2">
    <source>
        <dbReference type="EMBL" id="KAK9082453.1"/>
    </source>
</evidence>
<protein>
    <submittedName>
        <fullName evidence="2">Uncharacterized protein</fullName>
    </submittedName>
</protein>
<keyword evidence="3" id="KW-1185">Reference proteome</keyword>
<feature type="compositionally biased region" description="Low complexity" evidence="1">
    <location>
        <begin position="10"/>
        <end position="21"/>
    </location>
</feature>
<name>A0AAP0HBS5_9MAGN</name>
<gene>
    <name evidence="2" type="ORF">Syun_031377</name>
</gene>
<sequence>MADRQRMAWSSGSAQAPQAAQGSGGGWRGCRRATAGGGAGEAAAAPAPARQQGAVVRFRSVDEIATMRWRDLGVGCRCANRDAREFAISRAVYQQARQGEDR</sequence>
<dbReference type="Proteomes" id="UP001420932">
    <property type="component" value="Unassembled WGS sequence"/>
</dbReference>
<reference evidence="2 3" key="1">
    <citation type="submission" date="2024-01" db="EMBL/GenBank/DDBJ databases">
        <title>Genome assemblies of Stephania.</title>
        <authorList>
            <person name="Yang L."/>
        </authorList>
    </citation>
    <scope>NUCLEOTIDE SEQUENCE [LARGE SCALE GENOMIC DNA]</scope>
    <source>
        <strain evidence="2">YNDBR</strain>
        <tissue evidence="2">Leaf</tissue>
    </source>
</reference>
<feature type="compositionally biased region" description="Low complexity" evidence="1">
    <location>
        <begin position="41"/>
        <end position="53"/>
    </location>
</feature>
<feature type="region of interest" description="Disordered" evidence="1">
    <location>
        <begin position="1"/>
        <end position="53"/>
    </location>
</feature>
<dbReference type="EMBL" id="JBBNAF010000023">
    <property type="protein sequence ID" value="KAK9082453.1"/>
    <property type="molecule type" value="Genomic_DNA"/>
</dbReference>
<evidence type="ECO:0000313" key="3">
    <source>
        <dbReference type="Proteomes" id="UP001420932"/>
    </source>
</evidence>
<dbReference type="AlphaFoldDB" id="A0AAP0HBS5"/>
<organism evidence="2 3">
    <name type="scientific">Stephania yunnanensis</name>
    <dbReference type="NCBI Taxonomy" id="152371"/>
    <lineage>
        <taxon>Eukaryota</taxon>
        <taxon>Viridiplantae</taxon>
        <taxon>Streptophyta</taxon>
        <taxon>Embryophyta</taxon>
        <taxon>Tracheophyta</taxon>
        <taxon>Spermatophyta</taxon>
        <taxon>Magnoliopsida</taxon>
        <taxon>Ranunculales</taxon>
        <taxon>Menispermaceae</taxon>
        <taxon>Menispermoideae</taxon>
        <taxon>Cissampelideae</taxon>
        <taxon>Stephania</taxon>
    </lineage>
</organism>